<dbReference type="AlphaFoldDB" id="A0A4Z0MTJ7"/>
<protein>
    <submittedName>
        <fullName evidence="1">Uncharacterized protein</fullName>
    </submittedName>
</protein>
<dbReference type="EMBL" id="SRKZ01000001">
    <property type="protein sequence ID" value="TGD82455.1"/>
    <property type="molecule type" value="Genomic_DNA"/>
</dbReference>
<evidence type="ECO:0000313" key="1">
    <source>
        <dbReference type="EMBL" id="TGD82455.1"/>
    </source>
</evidence>
<proteinExistence type="predicted"/>
<accession>A0A4Z0MTJ7</accession>
<organism evidence="1 2">
    <name type="scientific">Hymenobacter wooponensis</name>
    <dbReference type="NCBI Taxonomy" id="1525360"/>
    <lineage>
        <taxon>Bacteria</taxon>
        <taxon>Pseudomonadati</taxon>
        <taxon>Bacteroidota</taxon>
        <taxon>Cytophagia</taxon>
        <taxon>Cytophagales</taxon>
        <taxon>Hymenobacteraceae</taxon>
        <taxon>Hymenobacter</taxon>
    </lineage>
</organism>
<sequence length="194" mass="22221">MDTIPVGRCYNLTQAVREAGTRIAAYRQAGSPGEHTLLCRDDLVPLVRRGNTYWAPQAYVLTEYYQIHTQSSTAFPAKDLATINIRSRPFPTEQLLQEARLKWHNPHTQLYVIPAGNLLQNRTKNCYEFWSNPAVWISHPPLLHYGNGGFLYQPTIGLVSARYTFYFEQAPTKVQQAVNSEFFKVMTIDGKEIR</sequence>
<dbReference type="RefSeq" id="WP_167855047.1">
    <property type="nucleotide sequence ID" value="NZ_SRKZ01000001.1"/>
</dbReference>
<evidence type="ECO:0000313" key="2">
    <source>
        <dbReference type="Proteomes" id="UP000298284"/>
    </source>
</evidence>
<name>A0A4Z0MTJ7_9BACT</name>
<reference evidence="1 2" key="1">
    <citation type="submission" date="2019-04" db="EMBL/GenBank/DDBJ databases">
        <authorList>
            <person name="Feng G."/>
            <person name="Zhang J."/>
            <person name="Zhu H."/>
        </authorList>
    </citation>
    <scope>NUCLEOTIDE SEQUENCE [LARGE SCALE GENOMIC DNA]</scope>
    <source>
        <strain evidence="1 2">JCM 19491</strain>
    </source>
</reference>
<dbReference type="Proteomes" id="UP000298284">
    <property type="component" value="Unassembled WGS sequence"/>
</dbReference>
<comment type="caution">
    <text evidence="1">The sequence shown here is derived from an EMBL/GenBank/DDBJ whole genome shotgun (WGS) entry which is preliminary data.</text>
</comment>
<gene>
    <name evidence="1" type="ORF">EU557_01325</name>
</gene>
<keyword evidence="2" id="KW-1185">Reference proteome</keyword>